<dbReference type="GO" id="GO:0004523">
    <property type="term" value="F:RNA-DNA hybrid ribonuclease activity"/>
    <property type="evidence" value="ECO:0007669"/>
    <property type="project" value="InterPro"/>
</dbReference>
<dbReference type="AlphaFoldDB" id="A0A5B6WCS4"/>
<comment type="caution">
    <text evidence="2">The sequence shown here is derived from an EMBL/GenBank/DDBJ whole genome shotgun (WGS) entry which is preliminary data.</text>
</comment>
<dbReference type="CDD" id="cd06222">
    <property type="entry name" value="RNase_H_like"/>
    <property type="match status" value="1"/>
</dbReference>
<dbReference type="PANTHER" id="PTHR47074:SF61">
    <property type="entry name" value="RNASE H TYPE-1 DOMAIN-CONTAINING PROTEIN"/>
    <property type="match status" value="1"/>
</dbReference>
<dbReference type="PANTHER" id="PTHR47074">
    <property type="entry name" value="BNAC02G40300D PROTEIN"/>
    <property type="match status" value="1"/>
</dbReference>
<reference evidence="3" key="1">
    <citation type="journal article" date="2019" name="Plant Biotechnol. J.">
        <title>Genome sequencing of the Australian wild diploid species Gossypium australe highlights disease resistance and delayed gland morphogenesis.</title>
        <authorList>
            <person name="Cai Y."/>
            <person name="Cai X."/>
            <person name="Wang Q."/>
            <person name="Wang P."/>
            <person name="Zhang Y."/>
            <person name="Cai C."/>
            <person name="Xu Y."/>
            <person name="Wang K."/>
            <person name="Zhou Z."/>
            <person name="Wang C."/>
            <person name="Geng S."/>
            <person name="Li B."/>
            <person name="Dong Q."/>
            <person name="Hou Y."/>
            <person name="Wang H."/>
            <person name="Ai P."/>
            <person name="Liu Z."/>
            <person name="Yi F."/>
            <person name="Sun M."/>
            <person name="An G."/>
            <person name="Cheng J."/>
            <person name="Zhang Y."/>
            <person name="Shi Q."/>
            <person name="Xie Y."/>
            <person name="Shi X."/>
            <person name="Chang Y."/>
            <person name="Huang F."/>
            <person name="Chen Y."/>
            <person name="Hong S."/>
            <person name="Mi L."/>
            <person name="Sun Q."/>
            <person name="Zhang L."/>
            <person name="Zhou B."/>
            <person name="Peng R."/>
            <person name="Zhang X."/>
            <person name="Liu F."/>
        </authorList>
    </citation>
    <scope>NUCLEOTIDE SEQUENCE [LARGE SCALE GENOMIC DNA]</scope>
    <source>
        <strain evidence="3">cv. PA1801</strain>
    </source>
</reference>
<name>A0A5B6WCS4_9ROSI</name>
<dbReference type="OrthoDB" id="1749266at2759"/>
<feature type="domain" description="RNase H type-1" evidence="1">
    <location>
        <begin position="110"/>
        <end position="184"/>
    </location>
</feature>
<keyword evidence="2" id="KW-0695">RNA-directed DNA polymerase</keyword>
<dbReference type="InterPro" id="IPR002156">
    <property type="entry name" value="RNaseH_domain"/>
</dbReference>
<evidence type="ECO:0000259" key="1">
    <source>
        <dbReference type="Pfam" id="PF13456"/>
    </source>
</evidence>
<organism evidence="2 3">
    <name type="scientific">Gossypium australe</name>
    <dbReference type="NCBI Taxonomy" id="47621"/>
    <lineage>
        <taxon>Eukaryota</taxon>
        <taxon>Viridiplantae</taxon>
        <taxon>Streptophyta</taxon>
        <taxon>Embryophyta</taxon>
        <taxon>Tracheophyta</taxon>
        <taxon>Spermatophyta</taxon>
        <taxon>Magnoliopsida</taxon>
        <taxon>eudicotyledons</taxon>
        <taxon>Gunneridae</taxon>
        <taxon>Pentapetalae</taxon>
        <taxon>rosids</taxon>
        <taxon>malvids</taxon>
        <taxon>Malvales</taxon>
        <taxon>Malvaceae</taxon>
        <taxon>Malvoideae</taxon>
        <taxon>Gossypium</taxon>
    </lineage>
</organism>
<gene>
    <name evidence="2" type="ORF">EPI10_019762</name>
</gene>
<evidence type="ECO:0000313" key="3">
    <source>
        <dbReference type="Proteomes" id="UP000325315"/>
    </source>
</evidence>
<protein>
    <submittedName>
        <fullName evidence="2">Reverse transcriptase</fullName>
    </submittedName>
</protein>
<keyword evidence="2" id="KW-0808">Transferase</keyword>
<keyword evidence="2" id="KW-0548">Nucleotidyltransferase</keyword>
<keyword evidence="3" id="KW-1185">Reference proteome</keyword>
<dbReference type="GO" id="GO:0003964">
    <property type="term" value="F:RNA-directed DNA polymerase activity"/>
    <property type="evidence" value="ECO:0007669"/>
    <property type="project" value="UniProtKB-KW"/>
</dbReference>
<dbReference type="InterPro" id="IPR044730">
    <property type="entry name" value="RNase_H-like_dom_plant"/>
</dbReference>
<sequence length="185" mass="20144">MIKLTGHLSASPIRPGCSASGVEDFAHNFLDCAEISPFWQYTGFLIARGHTLHHNFTSKLCKAGNSLEANLFRCVVFEESLNVRLSSISTMVSAAAARWLPPLGSFYKVNFDVAFLSSQGRGSIGVIIRDSEGYVIGDCMVRAPHLMDSFMAKAVTGVAAFRFAADLSLQRILVEGDVLSIIRKL</sequence>
<dbReference type="Proteomes" id="UP000325315">
    <property type="component" value="Unassembled WGS sequence"/>
</dbReference>
<dbReference type="GO" id="GO:0003676">
    <property type="term" value="F:nucleic acid binding"/>
    <property type="evidence" value="ECO:0007669"/>
    <property type="project" value="InterPro"/>
</dbReference>
<accession>A0A5B6WCS4</accession>
<proteinExistence type="predicted"/>
<dbReference type="InterPro" id="IPR052929">
    <property type="entry name" value="RNase_H-like_EbsB-rel"/>
</dbReference>
<evidence type="ECO:0000313" key="2">
    <source>
        <dbReference type="EMBL" id="KAA3479233.1"/>
    </source>
</evidence>
<dbReference type="EMBL" id="SMMG02000003">
    <property type="protein sequence ID" value="KAA3479233.1"/>
    <property type="molecule type" value="Genomic_DNA"/>
</dbReference>
<dbReference type="Pfam" id="PF13456">
    <property type="entry name" value="RVT_3"/>
    <property type="match status" value="1"/>
</dbReference>